<dbReference type="SUPFAM" id="SSF53067">
    <property type="entry name" value="Actin-like ATPase domain"/>
    <property type="match status" value="2"/>
</dbReference>
<evidence type="ECO:0000313" key="19">
    <source>
        <dbReference type="Proteomes" id="UP000250443"/>
    </source>
</evidence>
<dbReference type="GO" id="GO:0005524">
    <property type="term" value="F:ATP binding"/>
    <property type="evidence" value="ECO:0007669"/>
    <property type="project" value="UniProtKB-UniRule"/>
</dbReference>
<dbReference type="GO" id="GO:0005737">
    <property type="term" value="C:cytoplasm"/>
    <property type="evidence" value="ECO:0007669"/>
    <property type="project" value="UniProtKB-SubCell"/>
</dbReference>
<dbReference type="InterPro" id="IPR043129">
    <property type="entry name" value="ATPase_NBD"/>
</dbReference>
<sequence length="249" mass="27016">MILELDCGNSLIKWRVLSKIDGVVASGIAHSDDELLVTLESYESLSLSHGRLVSVRSDLETTGLIERLDSTFGFSCQQAKPVASFLGVKNGYSDYERLGMDRWLALLGGFKLAGNKACVVIDLGTAVTSDFVDQIGQHAGGFICPGIPLMRRELQTHTRRIRYNPELEATNGHPLPGRNTMHAVEGGCVYMLRGFVRTQYDLALELLGADFAVFLTGGDAELVKDVIPTSRVVPDLVFDGLALACPVDS</sequence>
<evidence type="ECO:0000256" key="14">
    <source>
        <dbReference type="ARBA" id="ARBA00038036"/>
    </source>
</evidence>
<dbReference type="NCBIfam" id="TIGR00671">
    <property type="entry name" value="baf"/>
    <property type="match status" value="1"/>
</dbReference>
<evidence type="ECO:0000256" key="9">
    <source>
        <dbReference type="ARBA" id="ARBA00022741"/>
    </source>
</evidence>
<dbReference type="PANTHER" id="PTHR34265">
    <property type="entry name" value="TYPE III PANTOTHENATE KINASE"/>
    <property type="match status" value="1"/>
</dbReference>
<proteinExistence type="inferred from homology"/>
<keyword evidence="7 16" id="KW-0963">Cytoplasm</keyword>
<gene>
    <name evidence="16 18" type="primary">coaX</name>
    <name evidence="17" type="ORF">IRZ65_07105</name>
    <name evidence="18" type="ORF">NCTC11842_03732</name>
</gene>
<evidence type="ECO:0000256" key="16">
    <source>
        <dbReference type="HAMAP-Rule" id="MF_01274"/>
    </source>
</evidence>
<keyword evidence="16" id="KW-0479">Metal-binding</keyword>
<feature type="binding site" evidence="16">
    <location>
        <begin position="99"/>
        <end position="102"/>
    </location>
    <ligand>
        <name>substrate</name>
    </ligand>
</feature>
<keyword evidence="10 16" id="KW-0418">Kinase</keyword>
<evidence type="ECO:0000313" key="18">
    <source>
        <dbReference type="EMBL" id="SPZ11492.1"/>
    </source>
</evidence>
<feature type="binding site" evidence="16">
    <location>
        <position position="92"/>
    </location>
    <ligand>
        <name>substrate</name>
    </ligand>
</feature>
<keyword evidence="12 16" id="KW-0630">Potassium</keyword>
<evidence type="ECO:0000256" key="1">
    <source>
        <dbReference type="ARBA" id="ARBA00001206"/>
    </source>
</evidence>
<keyword evidence="9 16" id="KW-0547">Nucleotide-binding</keyword>
<reference evidence="18 19" key="1">
    <citation type="submission" date="2018-06" db="EMBL/GenBank/DDBJ databases">
        <authorList>
            <consortium name="Pathogen Informatics"/>
            <person name="Doyle S."/>
        </authorList>
    </citation>
    <scope>NUCLEOTIDE SEQUENCE [LARGE SCALE GENOMIC DNA]</scope>
    <source>
        <strain evidence="18 19">NCTC11842</strain>
    </source>
</reference>
<comment type="subcellular location">
    <subcellularLocation>
        <location evidence="3 16">Cytoplasm</location>
    </subcellularLocation>
</comment>
<comment type="similarity">
    <text evidence="14 16">Belongs to the type III pantothenate kinase family.</text>
</comment>
<evidence type="ECO:0000256" key="13">
    <source>
        <dbReference type="ARBA" id="ARBA00022993"/>
    </source>
</evidence>
<comment type="cofactor">
    <cofactor evidence="16">
        <name>NH4(+)</name>
        <dbReference type="ChEBI" id="CHEBI:28938"/>
    </cofactor>
    <cofactor evidence="16">
        <name>K(+)</name>
        <dbReference type="ChEBI" id="CHEBI:29103"/>
    </cofactor>
    <text evidence="16">A monovalent cation. Ammonium or potassium.</text>
</comment>
<dbReference type="Proteomes" id="UP000626180">
    <property type="component" value="Unassembled WGS sequence"/>
</dbReference>
<comment type="cofactor">
    <cofactor evidence="2">
        <name>K(+)</name>
        <dbReference type="ChEBI" id="CHEBI:29103"/>
    </cofactor>
</comment>
<evidence type="ECO:0000256" key="3">
    <source>
        <dbReference type="ARBA" id="ARBA00004496"/>
    </source>
</evidence>
<evidence type="ECO:0000256" key="10">
    <source>
        <dbReference type="ARBA" id="ARBA00022777"/>
    </source>
</evidence>
<reference evidence="17 20" key="2">
    <citation type="submission" date="2020-10" db="EMBL/GenBank/DDBJ databases">
        <title>Genome sequences of Pseudomonas isolates.</title>
        <authorList>
            <person name="Wessels L."/>
            <person name="Reich F."/>
            <person name="Hammerl J."/>
        </authorList>
    </citation>
    <scope>NUCLEOTIDE SEQUENCE [LARGE SCALE GENOMIC DNA]</scope>
    <source>
        <strain evidence="17 20">20-MO00624-0</strain>
    </source>
</reference>
<evidence type="ECO:0000313" key="17">
    <source>
        <dbReference type="EMBL" id="MBF8640445.1"/>
    </source>
</evidence>
<dbReference type="InterPro" id="IPR004619">
    <property type="entry name" value="Type_III_PanK"/>
</dbReference>
<feature type="active site" description="Proton acceptor" evidence="16">
    <location>
        <position position="101"/>
    </location>
</feature>
<name>A0A2X2CS19_PSELU</name>
<evidence type="ECO:0000256" key="2">
    <source>
        <dbReference type="ARBA" id="ARBA00001958"/>
    </source>
</evidence>
<dbReference type="EMBL" id="JADMCD010000002">
    <property type="protein sequence ID" value="MBF8640445.1"/>
    <property type="molecule type" value="Genomic_DNA"/>
</dbReference>
<accession>A0A2X2CS19</accession>
<evidence type="ECO:0000256" key="7">
    <source>
        <dbReference type="ARBA" id="ARBA00022490"/>
    </source>
</evidence>
<comment type="pathway">
    <text evidence="4 16">Cofactor biosynthesis; coenzyme A biosynthesis; CoA from (R)-pantothenate: step 1/5.</text>
</comment>
<dbReference type="HAMAP" id="MF_01274">
    <property type="entry name" value="Pantothen_kinase_3"/>
    <property type="match status" value="1"/>
</dbReference>
<comment type="subunit">
    <text evidence="5 16">Homodimer.</text>
</comment>
<dbReference type="Pfam" id="PF03309">
    <property type="entry name" value="Pan_kinase"/>
    <property type="match status" value="1"/>
</dbReference>
<dbReference type="UniPathway" id="UPA00241">
    <property type="reaction ID" value="UER00352"/>
</dbReference>
<dbReference type="RefSeq" id="WP_010795497.1">
    <property type="nucleotide sequence ID" value="NZ_CP069262.1"/>
</dbReference>
<keyword evidence="11 16" id="KW-0067">ATP-binding</keyword>
<dbReference type="EC" id="2.7.1.33" evidence="6 16"/>
<evidence type="ECO:0000256" key="15">
    <source>
        <dbReference type="ARBA" id="ARBA00040883"/>
    </source>
</evidence>
<comment type="catalytic activity">
    <reaction evidence="1 16">
        <text>(R)-pantothenate + ATP = (R)-4'-phosphopantothenate + ADP + H(+)</text>
        <dbReference type="Rhea" id="RHEA:16373"/>
        <dbReference type="ChEBI" id="CHEBI:10986"/>
        <dbReference type="ChEBI" id="CHEBI:15378"/>
        <dbReference type="ChEBI" id="CHEBI:29032"/>
        <dbReference type="ChEBI" id="CHEBI:30616"/>
        <dbReference type="ChEBI" id="CHEBI:456216"/>
        <dbReference type="EC" id="2.7.1.33"/>
    </reaction>
</comment>
<dbReference type="CDD" id="cd24015">
    <property type="entry name" value="ASKHA_NBD_PanK-III"/>
    <property type="match status" value="1"/>
</dbReference>
<dbReference type="Proteomes" id="UP000250443">
    <property type="component" value="Unassembled WGS sequence"/>
</dbReference>
<dbReference type="GO" id="GO:0046872">
    <property type="term" value="F:metal ion binding"/>
    <property type="evidence" value="ECO:0007669"/>
    <property type="project" value="UniProtKB-KW"/>
</dbReference>
<feature type="binding site" evidence="16">
    <location>
        <begin position="6"/>
        <end position="13"/>
    </location>
    <ligand>
        <name>ATP</name>
        <dbReference type="ChEBI" id="CHEBI:30616"/>
    </ligand>
</feature>
<evidence type="ECO:0000256" key="5">
    <source>
        <dbReference type="ARBA" id="ARBA00011738"/>
    </source>
</evidence>
<keyword evidence="20" id="KW-1185">Reference proteome</keyword>
<dbReference type="Gene3D" id="3.30.420.40">
    <property type="match status" value="2"/>
</dbReference>
<dbReference type="EMBL" id="UAUF01000014">
    <property type="protein sequence ID" value="SPZ11492.1"/>
    <property type="molecule type" value="Genomic_DNA"/>
</dbReference>
<feature type="binding site" evidence="16">
    <location>
        <position position="125"/>
    </location>
    <ligand>
        <name>ATP</name>
        <dbReference type="ChEBI" id="CHEBI:30616"/>
    </ligand>
</feature>
<organism evidence="18 19">
    <name type="scientific">Pseudomonas luteola</name>
    <dbReference type="NCBI Taxonomy" id="47886"/>
    <lineage>
        <taxon>Bacteria</taxon>
        <taxon>Pseudomonadati</taxon>
        <taxon>Pseudomonadota</taxon>
        <taxon>Gammaproteobacteria</taxon>
        <taxon>Pseudomonadales</taxon>
        <taxon>Pseudomonadaceae</taxon>
        <taxon>Pseudomonas</taxon>
    </lineage>
</organism>
<feature type="binding site" evidence="16">
    <location>
        <position position="180"/>
    </location>
    <ligand>
        <name>substrate</name>
    </ligand>
</feature>
<dbReference type="PANTHER" id="PTHR34265:SF1">
    <property type="entry name" value="TYPE III PANTOTHENATE KINASE"/>
    <property type="match status" value="1"/>
</dbReference>
<comment type="function">
    <text evidence="16">Catalyzes the phosphorylation of pantothenate (Pan), the first step in CoA biosynthesis.</text>
</comment>
<evidence type="ECO:0000256" key="12">
    <source>
        <dbReference type="ARBA" id="ARBA00022958"/>
    </source>
</evidence>
<dbReference type="GO" id="GO:0015937">
    <property type="term" value="P:coenzyme A biosynthetic process"/>
    <property type="evidence" value="ECO:0007669"/>
    <property type="project" value="UniProtKB-UniRule"/>
</dbReference>
<keyword evidence="13 16" id="KW-0173">Coenzyme A biosynthesis</keyword>
<dbReference type="AlphaFoldDB" id="A0A2X2CS19"/>
<keyword evidence="8 16" id="KW-0808">Transferase</keyword>
<feature type="binding site" evidence="16">
    <location>
        <position position="122"/>
    </location>
    <ligand>
        <name>K(+)</name>
        <dbReference type="ChEBI" id="CHEBI:29103"/>
    </ligand>
</feature>
<evidence type="ECO:0000313" key="20">
    <source>
        <dbReference type="Proteomes" id="UP000626180"/>
    </source>
</evidence>
<evidence type="ECO:0000256" key="11">
    <source>
        <dbReference type="ARBA" id="ARBA00022840"/>
    </source>
</evidence>
<dbReference type="GO" id="GO:0004594">
    <property type="term" value="F:pantothenate kinase activity"/>
    <property type="evidence" value="ECO:0007669"/>
    <property type="project" value="UniProtKB-UniRule"/>
</dbReference>
<evidence type="ECO:0000256" key="4">
    <source>
        <dbReference type="ARBA" id="ARBA00005225"/>
    </source>
</evidence>
<evidence type="ECO:0000256" key="8">
    <source>
        <dbReference type="ARBA" id="ARBA00022679"/>
    </source>
</evidence>
<evidence type="ECO:0000256" key="6">
    <source>
        <dbReference type="ARBA" id="ARBA00012102"/>
    </source>
</evidence>
<protein>
    <recommendedName>
        <fullName evidence="15 16">Type III pantothenate kinase</fullName>
        <ecNumber evidence="6 16">2.7.1.33</ecNumber>
    </recommendedName>
    <alternativeName>
        <fullName evidence="16">PanK-III</fullName>
    </alternativeName>
    <alternativeName>
        <fullName evidence="16">Pantothenic acid kinase</fullName>
    </alternativeName>
</protein>